<dbReference type="AlphaFoldDB" id="A0A975U0I4"/>
<reference evidence="5" key="1">
    <citation type="submission" date="2021-06" db="EMBL/GenBank/DDBJ databases">
        <title>Elioraea tepida, sp. nov., a moderately thermophilic aerobic anoxygenic phototrophic bacterium isolated from an alkaline siliceous hot spring mat community in Yellowstone National Park, WY, USA.</title>
        <authorList>
            <person name="Saini M.K."/>
            <person name="Yoshida S."/>
            <person name="Sebastian A."/>
            <person name="Hirose S."/>
            <person name="Hara E."/>
            <person name="Tamaki H."/>
            <person name="Soulier N.T."/>
            <person name="Albert I."/>
            <person name="Hanada S."/>
            <person name="Bryant D.A."/>
            <person name="Tank M."/>
        </authorList>
    </citation>
    <scope>NUCLEOTIDE SEQUENCE</scope>
    <source>
        <strain evidence="5">MS-P2</strain>
    </source>
</reference>
<dbReference type="Proteomes" id="UP000694001">
    <property type="component" value="Chromosome"/>
</dbReference>
<dbReference type="InterPro" id="IPR052371">
    <property type="entry name" value="BFD-associated_ferredoxin"/>
</dbReference>
<evidence type="ECO:0000256" key="3">
    <source>
        <dbReference type="ARBA" id="ARBA00023004"/>
    </source>
</evidence>
<dbReference type="GO" id="GO:0051537">
    <property type="term" value="F:2 iron, 2 sulfur cluster binding"/>
    <property type="evidence" value="ECO:0007669"/>
    <property type="project" value="UniProtKB-KW"/>
</dbReference>
<evidence type="ECO:0000256" key="1">
    <source>
        <dbReference type="ARBA" id="ARBA00022714"/>
    </source>
</evidence>
<organism evidence="5 6">
    <name type="scientific">Elioraea tepida</name>
    <dbReference type="NCBI Taxonomy" id="2843330"/>
    <lineage>
        <taxon>Bacteria</taxon>
        <taxon>Pseudomonadati</taxon>
        <taxon>Pseudomonadota</taxon>
        <taxon>Alphaproteobacteria</taxon>
        <taxon>Acetobacterales</taxon>
        <taxon>Elioraeaceae</taxon>
        <taxon>Elioraea</taxon>
    </lineage>
</organism>
<proteinExistence type="predicted"/>
<evidence type="ECO:0008006" key="7">
    <source>
        <dbReference type="Google" id="ProtNLM"/>
    </source>
</evidence>
<accession>A0A975U0I4</accession>
<name>A0A975U0I4_9PROT</name>
<dbReference type="PANTHER" id="PTHR37424:SF1">
    <property type="entry name" value="BACTERIOFERRITIN-ASSOCIATED FERREDOXIN"/>
    <property type="match status" value="1"/>
</dbReference>
<evidence type="ECO:0000313" key="5">
    <source>
        <dbReference type="EMBL" id="QXM23607.1"/>
    </source>
</evidence>
<sequence>MQRRQGIIVLAHGTTTDHAMYLCLCNGLTETRVTRALADLRDPPRVSDAYRACGCTALCGTCAEAMKEVVRAERARRASAGNDPLGAD</sequence>
<evidence type="ECO:0000256" key="4">
    <source>
        <dbReference type="ARBA" id="ARBA00023014"/>
    </source>
</evidence>
<dbReference type="EMBL" id="CP076448">
    <property type="protein sequence ID" value="QXM23607.1"/>
    <property type="molecule type" value="Genomic_DNA"/>
</dbReference>
<dbReference type="PANTHER" id="PTHR37424">
    <property type="entry name" value="BACTERIOFERRITIN-ASSOCIATED FERREDOXIN"/>
    <property type="match status" value="1"/>
</dbReference>
<evidence type="ECO:0000313" key="6">
    <source>
        <dbReference type="Proteomes" id="UP000694001"/>
    </source>
</evidence>
<protein>
    <recommendedName>
        <fullName evidence="7">BFD-like [2Fe-2S]-binding domain-containing protein</fullName>
    </recommendedName>
</protein>
<keyword evidence="6" id="KW-1185">Reference proteome</keyword>
<keyword evidence="2" id="KW-0479">Metal-binding</keyword>
<evidence type="ECO:0000256" key="2">
    <source>
        <dbReference type="ARBA" id="ARBA00022723"/>
    </source>
</evidence>
<dbReference type="KEGG" id="elio:KO353_09790"/>
<gene>
    <name evidence="5" type="ORF">KO353_09790</name>
</gene>
<keyword evidence="1" id="KW-0001">2Fe-2S</keyword>
<dbReference type="RefSeq" id="WP_218284477.1">
    <property type="nucleotide sequence ID" value="NZ_CP076448.1"/>
</dbReference>
<keyword evidence="4" id="KW-0411">Iron-sulfur</keyword>
<keyword evidence="3" id="KW-0408">Iron</keyword>
<dbReference type="GO" id="GO:0046872">
    <property type="term" value="F:metal ion binding"/>
    <property type="evidence" value="ECO:0007669"/>
    <property type="project" value="UniProtKB-KW"/>
</dbReference>